<accession>S1NNW5</accession>
<gene>
    <name evidence="1" type="ORF">I568_00437</name>
</gene>
<evidence type="ECO:0000313" key="1">
    <source>
        <dbReference type="EMBL" id="EOW87393.1"/>
    </source>
</evidence>
<sequence length="150" mass="16920">MVLATKKSINQLQKIFNVLGEYGGTITTSNPRNWWKLDLEVEYIDGEDKRILIGICSTINDDIVFDPMFTLNLKIDSDNKIVDAIILGYESTTALGTVYSGEDDVLYGFGMKEKAGMRKLFSSFMTNINEIGPYLTEPKKIKKYTKTLAD</sequence>
<dbReference type="EMBL" id="ASWJ01000003">
    <property type="protein sequence ID" value="EOW87393.1"/>
    <property type="molecule type" value="Genomic_DNA"/>
</dbReference>
<dbReference type="Proteomes" id="UP000014113">
    <property type="component" value="Unassembled WGS sequence"/>
</dbReference>
<dbReference type="RefSeq" id="WP_016182930.1">
    <property type="nucleotide sequence ID" value="NZ_JXKI01000049.1"/>
</dbReference>
<proteinExistence type="predicted"/>
<keyword evidence="2" id="KW-1185">Reference proteome</keyword>
<dbReference type="STRING" id="1121865.OMW_00767"/>
<protein>
    <submittedName>
        <fullName evidence="1">Uncharacterized protein</fullName>
    </submittedName>
</protein>
<name>S1NNW5_9ENTE</name>
<comment type="caution">
    <text evidence="1">The sequence shown here is derived from an EMBL/GenBank/DDBJ whole genome shotgun (WGS) entry which is preliminary data.</text>
</comment>
<reference evidence="1 2" key="1">
    <citation type="submission" date="2013-03" db="EMBL/GenBank/DDBJ databases">
        <title>The Genome Sequence of Enterococcus columbae ATCC_51263 (PacBio/Illumina hybrid assembly).</title>
        <authorList>
            <consortium name="The Broad Institute Genomics Platform"/>
            <consortium name="The Broad Institute Genome Sequencing Center for Infectious Disease"/>
            <person name="Earl A."/>
            <person name="Russ C."/>
            <person name="Gilmore M."/>
            <person name="Surin D."/>
            <person name="Walker B."/>
            <person name="Young S."/>
            <person name="Zeng Q."/>
            <person name="Gargeya S."/>
            <person name="Fitzgerald M."/>
            <person name="Haas B."/>
            <person name="Abouelleil A."/>
            <person name="Allen A.W."/>
            <person name="Alvarado L."/>
            <person name="Arachchi H.M."/>
            <person name="Berlin A.M."/>
            <person name="Chapman S.B."/>
            <person name="Gainer-Dewar J."/>
            <person name="Goldberg J."/>
            <person name="Griggs A."/>
            <person name="Gujja S."/>
            <person name="Hansen M."/>
            <person name="Howarth C."/>
            <person name="Imamovic A."/>
            <person name="Ireland A."/>
            <person name="Larimer J."/>
            <person name="McCowan C."/>
            <person name="Murphy C."/>
            <person name="Pearson M."/>
            <person name="Poon T.W."/>
            <person name="Priest M."/>
            <person name="Roberts A."/>
            <person name="Saif S."/>
            <person name="Shea T."/>
            <person name="Sisk P."/>
            <person name="Sykes S."/>
            <person name="Wortman J."/>
            <person name="Nusbaum C."/>
            <person name="Birren B."/>
        </authorList>
    </citation>
    <scope>NUCLEOTIDE SEQUENCE [LARGE SCALE GENOMIC DNA]</scope>
    <source>
        <strain evidence="1 2">ATCC 51263</strain>
    </source>
</reference>
<dbReference type="AlphaFoldDB" id="S1NNW5"/>
<evidence type="ECO:0000313" key="2">
    <source>
        <dbReference type="Proteomes" id="UP000014113"/>
    </source>
</evidence>
<organism evidence="1 2">
    <name type="scientific">Enterococcus columbae DSM 7374 = ATCC 51263</name>
    <dbReference type="NCBI Taxonomy" id="1121865"/>
    <lineage>
        <taxon>Bacteria</taxon>
        <taxon>Bacillati</taxon>
        <taxon>Bacillota</taxon>
        <taxon>Bacilli</taxon>
        <taxon>Lactobacillales</taxon>
        <taxon>Enterococcaceae</taxon>
        <taxon>Enterococcus</taxon>
    </lineage>
</organism>
<dbReference type="PATRIC" id="fig|1121865.3.peg.755"/>